<keyword evidence="2" id="KW-1185">Reference proteome</keyword>
<dbReference type="EMBL" id="CM043017">
    <property type="protein sequence ID" value="KAI4465482.1"/>
    <property type="molecule type" value="Genomic_DNA"/>
</dbReference>
<comment type="caution">
    <text evidence="1">The sequence shown here is derived from an EMBL/GenBank/DDBJ whole genome shotgun (WGS) entry which is preliminary data.</text>
</comment>
<proteinExistence type="predicted"/>
<gene>
    <name evidence="1" type="ORF">MML48_3g00013068</name>
</gene>
<name>A0ACB9TFD6_HOLOL</name>
<protein>
    <submittedName>
        <fullName evidence="1">Sodium-coupled monocarboxylate transporter</fullName>
    </submittedName>
</protein>
<reference evidence="1" key="1">
    <citation type="submission" date="2022-04" db="EMBL/GenBank/DDBJ databases">
        <title>Chromosome-scale genome assembly of Holotrichia oblita Faldermann.</title>
        <authorList>
            <person name="Rongchong L."/>
        </authorList>
    </citation>
    <scope>NUCLEOTIDE SEQUENCE</scope>
    <source>
        <strain evidence="1">81SQS9</strain>
    </source>
</reference>
<evidence type="ECO:0000313" key="2">
    <source>
        <dbReference type="Proteomes" id="UP001056778"/>
    </source>
</evidence>
<sequence length="691" mass="76179">MRIINSGRCNSRSSIAVSTLILVCCFIGALSATLNDSEILTSNDGQLYRSGKIAFLDILFNKNIYFNILVEISDIQCEGGHEKLKNSFSWADYLVLCTMLVVSCGIGVFYGFFAEEQTTSNDFLLGGSSMGTFPMAMSLAASFITAIELLGNPAEMYLYGSQYWMVCLSFLFAVPLASKLYLPVYMKLRVTSSYEYLSMRFNTYTRLFASVLYVIQMVLYTSVAVYAPALALSHVTGLNVYVAVTVVYVVCIFYASQGGMKAVIMTDTFQAAVLVGSILLIVHLGEKYVGVGRIWSQNYNTNRLEIFNFDPNPTVRNGFWPVVVGGTFYWMTMFCSNQASIQKYMSVESISQARTALWVSCVGLILIFTINFYTGMILVTHYKDCDPVKAGTIHASDELLPLYVISELGHFKGITGFFVAGIFAASLGTVASALNSLAAVTCEDFLQGVFGISLPESKGAFWAKCISIGYGALSFVLVFVVERLGSVLQIAISFNGMVGGVTLGLFSLGMFFPWANSKGAIFGATVALALVMWMGIGQQISMASGAFTIEEKERITNSCVCINTTVLNKENNITVEHEPVFVLYRVSFLWYSAIGFFVTIILGLIASIIFGSQDAEHVETDLISPPVYELFQWLPRHVKDKLRVPMELKHNIRDNSVQLKGIVNMNIDLSDESLPQGDEREYTRKISVMTA</sequence>
<dbReference type="Proteomes" id="UP001056778">
    <property type="component" value="Chromosome 3"/>
</dbReference>
<evidence type="ECO:0000313" key="1">
    <source>
        <dbReference type="EMBL" id="KAI4465482.1"/>
    </source>
</evidence>
<accession>A0ACB9TFD6</accession>
<organism evidence="1 2">
    <name type="scientific">Holotrichia oblita</name>
    <name type="common">Chafer beetle</name>
    <dbReference type="NCBI Taxonomy" id="644536"/>
    <lineage>
        <taxon>Eukaryota</taxon>
        <taxon>Metazoa</taxon>
        <taxon>Ecdysozoa</taxon>
        <taxon>Arthropoda</taxon>
        <taxon>Hexapoda</taxon>
        <taxon>Insecta</taxon>
        <taxon>Pterygota</taxon>
        <taxon>Neoptera</taxon>
        <taxon>Endopterygota</taxon>
        <taxon>Coleoptera</taxon>
        <taxon>Polyphaga</taxon>
        <taxon>Scarabaeiformia</taxon>
        <taxon>Scarabaeidae</taxon>
        <taxon>Melolonthinae</taxon>
        <taxon>Holotrichia</taxon>
    </lineage>
</organism>